<dbReference type="Proteomes" id="UP000235371">
    <property type="component" value="Unassembled WGS sequence"/>
</dbReference>
<dbReference type="RefSeq" id="XP_024738878.1">
    <property type="nucleotide sequence ID" value="XM_024879897.1"/>
</dbReference>
<protein>
    <submittedName>
        <fullName evidence="1">Uncharacterized protein</fullName>
    </submittedName>
</protein>
<dbReference type="GeneID" id="36587974"/>
<proteinExistence type="predicted"/>
<sequence>MPTEAPRKGCRLLVQCATSALCRWPHWQTVGHGARSRVTALCYCIVSVYRVVPSGIFVGRATRALRLVGMLRLLAMMIVGIVQ</sequence>
<evidence type="ECO:0000313" key="2">
    <source>
        <dbReference type="Proteomes" id="UP000235371"/>
    </source>
</evidence>
<name>A0A2J6TG33_9HELO</name>
<gene>
    <name evidence="1" type="ORF">K444DRAFT_611188</name>
</gene>
<keyword evidence="2" id="KW-1185">Reference proteome</keyword>
<accession>A0A2J6TG33</accession>
<dbReference type="EMBL" id="KZ613785">
    <property type="protein sequence ID" value="PMD61974.1"/>
    <property type="molecule type" value="Genomic_DNA"/>
</dbReference>
<dbReference type="AlphaFoldDB" id="A0A2J6TG33"/>
<dbReference type="InParanoid" id="A0A2J6TG33"/>
<organism evidence="1 2">
    <name type="scientific">Hyaloscypha bicolor E</name>
    <dbReference type="NCBI Taxonomy" id="1095630"/>
    <lineage>
        <taxon>Eukaryota</taxon>
        <taxon>Fungi</taxon>
        <taxon>Dikarya</taxon>
        <taxon>Ascomycota</taxon>
        <taxon>Pezizomycotina</taxon>
        <taxon>Leotiomycetes</taxon>
        <taxon>Helotiales</taxon>
        <taxon>Hyaloscyphaceae</taxon>
        <taxon>Hyaloscypha</taxon>
        <taxon>Hyaloscypha bicolor</taxon>
    </lineage>
</organism>
<evidence type="ECO:0000313" key="1">
    <source>
        <dbReference type="EMBL" id="PMD61974.1"/>
    </source>
</evidence>
<reference evidence="1 2" key="1">
    <citation type="submission" date="2016-04" db="EMBL/GenBank/DDBJ databases">
        <title>A degradative enzymes factory behind the ericoid mycorrhizal symbiosis.</title>
        <authorList>
            <consortium name="DOE Joint Genome Institute"/>
            <person name="Martino E."/>
            <person name="Morin E."/>
            <person name="Grelet G."/>
            <person name="Kuo A."/>
            <person name="Kohler A."/>
            <person name="Daghino S."/>
            <person name="Barry K."/>
            <person name="Choi C."/>
            <person name="Cichocki N."/>
            <person name="Clum A."/>
            <person name="Copeland A."/>
            <person name="Hainaut M."/>
            <person name="Haridas S."/>
            <person name="Labutti K."/>
            <person name="Lindquist E."/>
            <person name="Lipzen A."/>
            <person name="Khouja H.-R."/>
            <person name="Murat C."/>
            <person name="Ohm R."/>
            <person name="Olson A."/>
            <person name="Spatafora J."/>
            <person name="Veneault-Fourrey C."/>
            <person name="Henrissat B."/>
            <person name="Grigoriev I."/>
            <person name="Martin F."/>
            <person name="Perotto S."/>
        </authorList>
    </citation>
    <scope>NUCLEOTIDE SEQUENCE [LARGE SCALE GENOMIC DNA]</scope>
    <source>
        <strain evidence="1 2">E</strain>
    </source>
</reference>